<evidence type="ECO:0000313" key="3">
    <source>
        <dbReference type="EMBL" id="RLV57793.1"/>
    </source>
</evidence>
<dbReference type="RefSeq" id="WP_121840869.1">
    <property type="nucleotide sequence ID" value="NZ_ML014891.1"/>
</dbReference>
<keyword evidence="2" id="KW-1133">Transmembrane helix</keyword>
<feature type="transmembrane region" description="Helical" evidence="2">
    <location>
        <begin position="571"/>
        <end position="598"/>
    </location>
</feature>
<keyword evidence="4" id="KW-1185">Reference proteome</keyword>
<name>A0A3L8PT82_9GAMM</name>
<gene>
    <name evidence="3" type="ORF">D5018_20675</name>
</gene>
<evidence type="ECO:0000256" key="2">
    <source>
        <dbReference type="SAM" id="Phobius"/>
    </source>
</evidence>
<keyword evidence="2" id="KW-0472">Membrane</keyword>
<protein>
    <submittedName>
        <fullName evidence="3">Uncharacterized protein</fullName>
    </submittedName>
</protein>
<accession>A0A3L8PT82</accession>
<dbReference type="EMBL" id="QZEI01000142">
    <property type="protein sequence ID" value="RLV57793.1"/>
    <property type="molecule type" value="Genomic_DNA"/>
</dbReference>
<keyword evidence="2" id="KW-0812">Transmembrane</keyword>
<evidence type="ECO:0000256" key="1">
    <source>
        <dbReference type="SAM" id="MobiDB-lite"/>
    </source>
</evidence>
<organism evidence="3 4">
    <name type="scientific">Parashewanella curva</name>
    <dbReference type="NCBI Taxonomy" id="2338552"/>
    <lineage>
        <taxon>Bacteria</taxon>
        <taxon>Pseudomonadati</taxon>
        <taxon>Pseudomonadota</taxon>
        <taxon>Gammaproteobacteria</taxon>
        <taxon>Alteromonadales</taxon>
        <taxon>Shewanellaceae</taxon>
        <taxon>Parashewanella</taxon>
    </lineage>
</organism>
<reference evidence="3 4" key="1">
    <citation type="submission" date="2018-09" db="EMBL/GenBank/DDBJ databases">
        <title>Phylogeny of the Shewanellaceae, and recommendation for two new genera, Pseudoshewanella and Parashewanella.</title>
        <authorList>
            <person name="Wang G."/>
        </authorList>
    </citation>
    <scope>NUCLEOTIDE SEQUENCE [LARGE SCALE GENOMIC DNA]</scope>
    <source>
        <strain evidence="3 4">C51</strain>
    </source>
</reference>
<dbReference type="AlphaFoldDB" id="A0A3L8PT82"/>
<comment type="caution">
    <text evidence="3">The sequence shown here is derived from an EMBL/GenBank/DDBJ whole genome shotgun (WGS) entry which is preliminary data.</text>
</comment>
<feature type="region of interest" description="Disordered" evidence="1">
    <location>
        <begin position="212"/>
        <end position="237"/>
    </location>
</feature>
<dbReference type="Proteomes" id="UP000281474">
    <property type="component" value="Unassembled WGS sequence"/>
</dbReference>
<feature type="region of interest" description="Disordered" evidence="1">
    <location>
        <begin position="667"/>
        <end position="689"/>
    </location>
</feature>
<proteinExistence type="predicted"/>
<evidence type="ECO:0000313" key="4">
    <source>
        <dbReference type="Proteomes" id="UP000281474"/>
    </source>
</evidence>
<sequence>MGVGVATGGLGGAVAALGYAVVFSKSGQLIRFMEKKATDQLPESLRETKAVQYTSGAVRTLTQATVIAATSSSGSMLVSTIKSAAGLVGGQLAATGSDMAMDELGVAKDSAVRHVSNGAFGFAGGYAASQAVDAVINYATKIIPVETTTSPNSNDNPDVVVDDEGNDFIGVPEYPEVKQHVESANLKEGLVPKRMVARELLSLEGGIPESVQLKASSSNPKPVHRVPRQAPIPTPNPNCNYTTINQTFVEPPVYDLPTVPCRVFPNEINGVGYVSSHFNEAYQVKNAKNTLCKIAQLGGVTIFTHNNPDCYQRVRCENGQYYGVRISGCSLEDRVTCTSLANLYENASSIGTQCSFNPNLRFCLKATAPDPVNIIKPSITHTSQVLQSTCSEPIHTPTGFPIVKCNNLTLATYNGHTIGVGELSNISNYEAYAAHNAQHTKCKIVYSILTYLSANQGNCVEQVKCSNSPDYGIRKTCDDARVCSFGDTPEFEDFPRTACQQDGTPFCLPPQEVIDGTTQPLPQYTPPPVIDITRTSDSYISQTLLPQATKTLLPEPSLTVQDSGNDIEAGAIAGGVIGSIAGVVVTIVFVGGAITCYIKREAIAQLVKRYRKQGIDITEQQAREKIEGVAISIAKQTHPDIFEQQGEGHQGVSAVYNSSQQTVTITQKQLEEGIDTEPSKAAETAPTTP</sequence>